<evidence type="ECO:0000256" key="2">
    <source>
        <dbReference type="ARBA" id="ARBA00005268"/>
    </source>
</evidence>
<keyword evidence="5 6" id="KW-0472">Membrane</keyword>
<dbReference type="RefSeq" id="WP_256616739.1">
    <property type="nucleotide sequence ID" value="NZ_JANIBK010000147.1"/>
</dbReference>
<feature type="transmembrane region" description="Helical" evidence="6">
    <location>
        <begin position="190"/>
        <end position="211"/>
    </location>
</feature>
<sequence length="265" mass="29362">METLDISLARMALLYGLCLLPWSLLWLIGARLSRDIGIGIVRMTLQLGLVGIYIKTLFTLNNPWLNAAWILIMLIVADFSILRRSGLKVRYFALSCFTAVAVSIVLSTAYLVVLVIQPAHFYDARYLVPLAGMILGNCMQGNVIALERFYAAVGKNQTEYTTYLMLGASRWEALLPYFRQAVKAALNPSIANMATMGLVSLPGMMTGQILGGSDPWVAVKYQIAIMICIFTSTTLATVINLKLSLPIAFNEYDMLNEQLFADSKR</sequence>
<dbReference type="Pfam" id="PF03649">
    <property type="entry name" value="UPF0014"/>
    <property type="match status" value="1"/>
</dbReference>
<keyword evidence="4 6" id="KW-1133">Transmembrane helix</keyword>
<dbReference type="EMBL" id="JANIBK010000147">
    <property type="protein sequence ID" value="MCQ8130314.1"/>
    <property type="molecule type" value="Genomic_DNA"/>
</dbReference>
<accession>A0ABT1U8Y1</accession>
<feature type="transmembrane region" description="Helical" evidence="6">
    <location>
        <begin position="40"/>
        <end position="58"/>
    </location>
</feature>
<protein>
    <submittedName>
        <fullName evidence="7">ABC transporter permease</fullName>
    </submittedName>
</protein>
<keyword evidence="3 6" id="KW-0812">Transmembrane</keyword>
<gene>
    <name evidence="7" type="ORF">NP596_17780</name>
</gene>
<dbReference type="PANTHER" id="PTHR30028:SF0">
    <property type="entry name" value="PROTEIN ALUMINUM SENSITIVE 3"/>
    <property type="match status" value="1"/>
</dbReference>
<evidence type="ECO:0000313" key="8">
    <source>
        <dbReference type="Proteomes" id="UP001524586"/>
    </source>
</evidence>
<organism evidence="7 8">
    <name type="scientific">Methylomonas rivi</name>
    <dbReference type="NCBI Taxonomy" id="2952226"/>
    <lineage>
        <taxon>Bacteria</taxon>
        <taxon>Pseudomonadati</taxon>
        <taxon>Pseudomonadota</taxon>
        <taxon>Gammaproteobacteria</taxon>
        <taxon>Methylococcales</taxon>
        <taxon>Methylococcaceae</taxon>
        <taxon>Methylomonas</taxon>
    </lineage>
</organism>
<evidence type="ECO:0000256" key="6">
    <source>
        <dbReference type="SAM" id="Phobius"/>
    </source>
</evidence>
<evidence type="ECO:0000256" key="5">
    <source>
        <dbReference type="ARBA" id="ARBA00023136"/>
    </source>
</evidence>
<dbReference type="PANTHER" id="PTHR30028">
    <property type="entry name" value="UPF0014 INNER MEMBRANE PROTEIN YBBM-RELATED"/>
    <property type="match status" value="1"/>
</dbReference>
<comment type="caution">
    <text evidence="7">The sequence shown here is derived from an EMBL/GenBank/DDBJ whole genome shotgun (WGS) entry which is preliminary data.</text>
</comment>
<comment type="subcellular location">
    <subcellularLocation>
        <location evidence="1">Membrane</location>
        <topology evidence="1">Multi-pass membrane protein</topology>
    </subcellularLocation>
</comment>
<evidence type="ECO:0000313" key="7">
    <source>
        <dbReference type="EMBL" id="MCQ8130314.1"/>
    </source>
</evidence>
<evidence type="ECO:0000256" key="1">
    <source>
        <dbReference type="ARBA" id="ARBA00004141"/>
    </source>
</evidence>
<feature type="transmembrane region" description="Helical" evidence="6">
    <location>
        <begin position="6"/>
        <end position="28"/>
    </location>
</feature>
<reference evidence="7 8" key="1">
    <citation type="submission" date="2022-07" db="EMBL/GenBank/DDBJ databases">
        <title>Methylomonas rivi sp. nov., Methylomonas rosea sp. nov., Methylomonas aureus sp. nov. and Methylomonas subterranea sp. nov., four novel methanotrophs isolated from a freshwater creek and the deep terrestrial subsurface.</title>
        <authorList>
            <person name="Abin C."/>
            <person name="Sankaranarayanan K."/>
            <person name="Garner C."/>
            <person name="Sindelar R."/>
            <person name="Kotary K."/>
            <person name="Garner R."/>
            <person name="Barclay S."/>
            <person name="Lawson P."/>
            <person name="Krumholz L."/>
        </authorList>
    </citation>
    <scope>NUCLEOTIDE SEQUENCE [LARGE SCALE GENOMIC DNA]</scope>
    <source>
        <strain evidence="7 8">WSC-6</strain>
    </source>
</reference>
<evidence type="ECO:0000256" key="3">
    <source>
        <dbReference type="ARBA" id="ARBA00022692"/>
    </source>
</evidence>
<name>A0ABT1U8Y1_9GAMM</name>
<dbReference type="Proteomes" id="UP001524586">
    <property type="component" value="Unassembled WGS sequence"/>
</dbReference>
<proteinExistence type="inferred from homology"/>
<comment type="similarity">
    <text evidence="2">Belongs to the UPF0014 family.</text>
</comment>
<feature type="transmembrane region" description="Helical" evidence="6">
    <location>
        <begin position="223"/>
        <end position="241"/>
    </location>
</feature>
<evidence type="ECO:0000256" key="4">
    <source>
        <dbReference type="ARBA" id="ARBA00022989"/>
    </source>
</evidence>
<feature type="transmembrane region" description="Helical" evidence="6">
    <location>
        <begin position="64"/>
        <end position="82"/>
    </location>
</feature>
<feature type="transmembrane region" description="Helical" evidence="6">
    <location>
        <begin position="91"/>
        <end position="116"/>
    </location>
</feature>
<keyword evidence="8" id="KW-1185">Reference proteome</keyword>
<dbReference type="InterPro" id="IPR005226">
    <property type="entry name" value="UPF0014_fam"/>
</dbReference>